<name>A0ABY2Q5B7_9HYPH</name>
<reference evidence="1 2" key="1">
    <citation type="submission" date="2019-04" db="EMBL/GenBank/DDBJ databases">
        <title>Mesorhizobium composti sp. nov., isolated from compost.</title>
        <authorList>
            <person name="Lin S.-Y."/>
            <person name="Hameed A."/>
            <person name="Hsieh Y.-T."/>
            <person name="Young C.-C."/>
        </authorList>
    </citation>
    <scope>NUCLEOTIDE SEQUENCE [LARGE SCALE GENOMIC DNA]</scope>
    <source>
        <strain evidence="1 2">CC-YTH430</strain>
    </source>
</reference>
<comment type="caution">
    <text evidence="1">The sequence shown here is derived from an EMBL/GenBank/DDBJ whole genome shotgun (WGS) entry which is preliminary data.</text>
</comment>
<organism evidence="1 2">
    <name type="scientific">Ollibium composti</name>
    <dbReference type="NCBI Taxonomy" id="2675109"/>
    <lineage>
        <taxon>Bacteria</taxon>
        <taxon>Pseudomonadati</taxon>
        <taxon>Pseudomonadota</taxon>
        <taxon>Alphaproteobacteria</taxon>
        <taxon>Hyphomicrobiales</taxon>
        <taxon>Phyllobacteriaceae</taxon>
        <taxon>Ollibium</taxon>
    </lineage>
</organism>
<evidence type="ECO:0000313" key="2">
    <source>
        <dbReference type="Proteomes" id="UP000306441"/>
    </source>
</evidence>
<keyword evidence="2" id="KW-1185">Reference proteome</keyword>
<evidence type="ECO:0000313" key="1">
    <source>
        <dbReference type="EMBL" id="THF56496.1"/>
    </source>
</evidence>
<accession>A0ABY2Q5B7</accession>
<sequence>MPNLADRWPAAPDWASARIEGAGFTVRSVAGLRQLLVSGDFDAWNRASGLMGQGVGALALAKGAAWQVRVARDRLLAVSSKPFSVEPGWHGEGFAVTRMDAALHVFEVEGEGVGSVIARATTLDPETASPSAAMLFAGVNAIAYRHGARNRLRVHVDCGLAAYLWEWFGQLPNGVAR</sequence>
<dbReference type="EMBL" id="SSNY01000008">
    <property type="protein sequence ID" value="THF56496.1"/>
    <property type="molecule type" value="Genomic_DNA"/>
</dbReference>
<dbReference type="InterPro" id="IPR027266">
    <property type="entry name" value="TrmE/GcvT-like"/>
</dbReference>
<evidence type="ECO:0008006" key="3">
    <source>
        <dbReference type="Google" id="ProtNLM"/>
    </source>
</evidence>
<proteinExistence type="predicted"/>
<gene>
    <name evidence="1" type="ORF">E6C48_15070</name>
</gene>
<dbReference type="Gene3D" id="3.30.1360.120">
    <property type="entry name" value="Probable tRNA modification gtpase trme, domain 1"/>
    <property type="match status" value="1"/>
</dbReference>
<protein>
    <recommendedName>
        <fullName evidence="3">Sarcosine oxidase subunit gamma</fullName>
    </recommendedName>
</protein>
<dbReference type="Proteomes" id="UP000306441">
    <property type="component" value="Unassembled WGS sequence"/>
</dbReference>